<name>A0A8S1M5B3_PARPR</name>
<organism evidence="3 4">
    <name type="scientific">Paramecium primaurelia</name>
    <dbReference type="NCBI Taxonomy" id="5886"/>
    <lineage>
        <taxon>Eukaryota</taxon>
        <taxon>Sar</taxon>
        <taxon>Alveolata</taxon>
        <taxon>Ciliophora</taxon>
        <taxon>Intramacronucleata</taxon>
        <taxon>Oligohymenophorea</taxon>
        <taxon>Peniculida</taxon>
        <taxon>Parameciidae</taxon>
        <taxon>Paramecium</taxon>
    </lineage>
</organism>
<feature type="transmembrane region" description="Helical" evidence="2">
    <location>
        <begin position="36"/>
        <end position="54"/>
    </location>
</feature>
<dbReference type="PANTHER" id="PTHR31398:SF0">
    <property type="entry name" value="MEIOTIC NUCLEAR DIVISION PROTEIN 1 HOMOLOG"/>
    <property type="match status" value="1"/>
</dbReference>
<dbReference type="Proteomes" id="UP000688137">
    <property type="component" value="Unassembled WGS sequence"/>
</dbReference>
<dbReference type="GO" id="GO:0005634">
    <property type="term" value="C:nucleus"/>
    <property type="evidence" value="ECO:0007669"/>
    <property type="project" value="TreeGrafter"/>
</dbReference>
<dbReference type="EMBL" id="CAJJDM010000050">
    <property type="protein sequence ID" value="CAD8072951.1"/>
    <property type="molecule type" value="Genomic_DNA"/>
</dbReference>
<feature type="region of interest" description="Disordered" evidence="1">
    <location>
        <begin position="414"/>
        <end position="441"/>
    </location>
</feature>
<evidence type="ECO:0008006" key="5">
    <source>
        <dbReference type="Google" id="ProtNLM"/>
    </source>
</evidence>
<sequence length="623" mass="72238">MKSTNMKKLGNLSKKLDFFSSPVELMIHKKRAHQSLFGAFMTLLMFSCVLTYIINKFVQLGQRKEFQTLYSEVYYEEIPVFPLQSKNFSLQFAFQTDNQTNYIDKSIYQVKAVMVNRAQVMVDNKTNLQLTKTEIPLQKCGKIGIPYEEISDQLDNVDIENTYCLDWNNIKDLSLIGTPEQENYTYIYISFQSCVNDTSNINSQVCKSKEEIQEKLHRNYILFQLSSYNIDLRNYLKPNVPKVEEIQTTISSQVMKDITLFMQPITTLTEEGLLNGLVRKDSTIRYQKTQEVIDFNSDEALASVLIRLANTENISYRIYPKLQDILAQAGGLWEILMLVFTILVKPFQSLSYKLAVINNLFNFEGQKQQKDIEDGGKQILKKLTMVQENVQTNENDASIMLNQSKIKTSIRFPRGRTKSKHQKLEQINSTQTEKSSQIVTNSPENDKLIQKGIRFALRKLFNIATLKLQLSPIDYIKYLKCGKKEGKFKQMQYSVNKLEKCLDILFIIDKLQEIDKLKTILLTKQQVQLFDFLPKPLISLDPSNLQQNETIMYSSLLKPYKTQREKAHEAQQVLDDLLENLDDPITIKLISLMDPNIFKLLQIQQDLKKRQVSKLITPDIIES</sequence>
<dbReference type="AlphaFoldDB" id="A0A8S1M5B3"/>
<keyword evidence="4" id="KW-1185">Reference proteome</keyword>
<evidence type="ECO:0000256" key="2">
    <source>
        <dbReference type="SAM" id="Phobius"/>
    </source>
</evidence>
<reference evidence="3" key="1">
    <citation type="submission" date="2021-01" db="EMBL/GenBank/DDBJ databases">
        <authorList>
            <consortium name="Genoscope - CEA"/>
            <person name="William W."/>
        </authorList>
    </citation>
    <scope>NUCLEOTIDE SEQUENCE</scope>
</reference>
<feature type="compositionally biased region" description="Polar residues" evidence="1">
    <location>
        <begin position="425"/>
        <end position="441"/>
    </location>
</feature>
<proteinExistence type="predicted"/>
<keyword evidence="2" id="KW-0472">Membrane</keyword>
<evidence type="ECO:0000313" key="4">
    <source>
        <dbReference type="Proteomes" id="UP000688137"/>
    </source>
</evidence>
<gene>
    <name evidence="3" type="ORF">PPRIM_AZ9-3.1.T0500130</name>
</gene>
<evidence type="ECO:0000256" key="1">
    <source>
        <dbReference type="SAM" id="MobiDB-lite"/>
    </source>
</evidence>
<accession>A0A8S1M5B3</accession>
<evidence type="ECO:0000313" key="3">
    <source>
        <dbReference type="EMBL" id="CAD8072951.1"/>
    </source>
</evidence>
<protein>
    <recommendedName>
        <fullName evidence="5">Transmembrane protein</fullName>
    </recommendedName>
</protein>
<dbReference type="OMA" id="FEGQKQQ"/>
<comment type="caution">
    <text evidence="3">The sequence shown here is derived from an EMBL/GenBank/DDBJ whole genome shotgun (WGS) entry which is preliminary data.</text>
</comment>
<keyword evidence="2" id="KW-1133">Transmembrane helix</keyword>
<dbReference type="GO" id="GO:0007131">
    <property type="term" value="P:reciprocal meiotic recombination"/>
    <property type="evidence" value="ECO:0007669"/>
    <property type="project" value="TreeGrafter"/>
</dbReference>
<keyword evidence="2" id="KW-0812">Transmembrane</keyword>
<dbReference type="PANTHER" id="PTHR31398">
    <property type="entry name" value="MEIOTIC NUCLEAR DIVISION PROTEIN 1 HOMOLOG"/>
    <property type="match status" value="1"/>
</dbReference>